<dbReference type="RefSeq" id="WP_322414518.1">
    <property type="nucleotide sequence ID" value="NZ_CP139858.1"/>
</dbReference>
<name>A0ABZ0VSB0_9HYPH</name>
<accession>A0ABZ0VSB0</accession>
<dbReference type="Proteomes" id="UP001322481">
    <property type="component" value="Chromosome"/>
</dbReference>
<proteinExistence type="predicted"/>
<organism evidence="1 2">
    <name type="scientific">Mesorhizobium huakuii</name>
    <dbReference type="NCBI Taxonomy" id="28104"/>
    <lineage>
        <taxon>Bacteria</taxon>
        <taxon>Pseudomonadati</taxon>
        <taxon>Pseudomonadota</taxon>
        <taxon>Alphaproteobacteria</taxon>
        <taxon>Hyphomicrobiales</taxon>
        <taxon>Phyllobacteriaceae</taxon>
        <taxon>Mesorhizobium</taxon>
    </lineage>
</organism>
<dbReference type="EMBL" id="CP139858">
    <property type="protein sequence ID" value="WQB99748.1"/>
    <property type="molecule type" value="Genomic_DNA"/>
</dbReference>
<reference evidence="1 2" key="1">
    <citation type="submission" date="2023-11" db="EMBL/GenBank/DDBJ databases">
        <authorList>
            <person name="Panchal A.K."/>
            <person name="Meaney J.S."/>
            <person name="Karas B.J."/>
            <person name="diCenzo G.C."/>
        </authorList>
    </citation>
    <scope>NUCLEOTIDE SEQUENCE [LARGE SCALE GENOMIC DNA]</scope>
    <source>
        <strain evidence="1 2">NZP2235</strain>
    </source>
</reference>
<sequence>MADTKPSLSTVEISQSLGEWVVAIVTTDGHTYYRAFERESDAVAFAVNQRLHLGLQLPPPD</sequence>
<keyword evidence="2" id="KW-1185">Reference proteome</keyword>
<evidence type="ECO:0000313" key="1">
    <source>
        <dbReference type="EMBL" id="WQB99748.1"/>
    </source>
</evidence>
<protein>
    <recommendedName>
        <fullName evidence="3">KTSC domain-containing protein</fullName>
    </recommendedName>
</protein>
<evidence type="ECO:0008006" key="3">
    <source>
        <dbReference type="Google" id="ProtNLM"/>
    </source>
</evidence>
<gene>
    <name evidence="1" type="ORF">U0R22_003941</name>
</gene>
<evidence type="ECO:0000313" key="2">
    <source>
        <dbReference type="Proteomes" id="UP001322481"/>
    </source>
</evidence>